<protein>
    <submittedName>
        <fullName evidence="2">Uncharacterized protein</fullName>
    </submittedName>
</protein>
<comment type="caution">
    <text evidence="2">The sequence shown here is derived from an EMBL/GenBank/DDBJ whole genome shotgun (WGS) entry which is preliminary data.</text>
</comment>
<name>A0AAN7MQ98_TRANT</name>
<accession>A0AAN7MQ98</accession>
<dbReference type="PANTHER" id="PTHR35729">
    <property type="entry name" value="T1B9.12 PROTEIN"/>
    <property type="match status" value="1"/>
</dbReference>
<reference evidence="2 3" key="1">
    <citation type="journal article" date="2023" name="Hortic Res">
        <title>Pangenome of water caltrop reveals structural variations and asymmetric subgenome divergence after allopolyploidization.</title>
        <authorList>
            <person name="Zhang X."/>
            <person name="Chen Y."/>
            <person name="Wang L."/>
            <person name="Yuan Y."/>
            <person name="Fang M."/>
            <person name="Shi L."/>
            <person name="Lu R."/>
            <person name="Comes H.P."/>
            <person name="Ma Y."/>
            <person name="Chen Y."/>
            <person name="Huang G."/>
            <person name="Zhou Y."/>
            <person name="Zheng Z."/>
            <person name="Qiu Y."/>
        </authorList>
    </citation>
    <scope>NUCLEOTIDE SEQUENCE [LARGE SCALE GENOMIC DNA]</scope>
    <source>
        <strain evidence="2">F231</strain>
    </source>
</reference>
<proteinExistence type="predicted"/>
<feature type="compositionally biased region" description="Low complexity" evidence="1">
    <location>
        <begin position="197"/>
        <end position="208"/>
    </location>
</feature>
<evidence type="ECO:0000256" key="1">
    <source>
        <dbReference type="SAM" id="MobiDB-lite"/>
    </source>
</evidence>
<dbReference type="Proteomes" id="UP001346149">
    <property type="component" value="Unassembled WGS sequence"/>
</dbReference>
<dbReference type="SUPFAM" id="SSF50494">
    <property type="entry name" value="Trypsin-like serine proteases"/>
    <property type="match status" value="1"/>
</dbReference>
<evidence type="ECO:0000313" key="2">
    <source>
        <dbReference type="EMBL" id="KAK4799585.1"/>
    </source>
</evidence>
<sequence>MGVLSESLCFCKGVGKTERMKGTVFTSKTAIMARVSGAGTGFLIHRNLLLTTHSSIPSIAAAESSEIQLHNMASAILHPHRFFITSPVLDLTIVGLDYNRGGDSNSQNQPPHPLHFLKTCQKASLDLGSIVYILGYNSKKELCIEDGKVVIATDNLIKLSTDGVLWSPGSAGFDSAGNLAFIVCDPMKLAASPNTKSSSTSSSSTSSSSKRDLGTQFGIPIPIIYDWMNQHQEGFLDEPSDKVKLPIIGLMSTGARMERASSSFTLHRVFKSKEADDGDGGTQCWSNPLQQGSELAATSCSVPPNASNWMTKNNTCCPSRTRLLSITTPEMHETPEVNLVPISRKRCNPIQFLDTNPLLDTKAPVPLQLPKLLIPDRDENSVKEVQHSQSRFQRKEEQMEKTETINCYAASVVSSSGSVNVAQSMVHSCASPSEASGMNAGYSSEEETMYSAETAESRNYTSPKEGKLQQVGRSQSCVSYGRWAPPGSSNATARRALLEKQRSFIYGRKVHSQGANSHRSNDYYTPTMSSIMKSKNNWEHPHQQSRQRRCAMNSSPRWVF</sequence>
<dbReference type="InterPro" id="IPR009003">
    <property type="entry name" value="Peptidase_S1_PA"/>
</dbReference>
<dbReference type="EMBL" id="JAXQNO010000004">
    <property type="protein sequence ID" value="KAK4799585.1"/>
    <property type="molecule type" value="Genomic_DNA"/>
</dbReference>
<organism evidence="2 3">
    <name type="scientific">Trapa natans</name>
    <name type="common">Water chestnut</name>
    <dbReference type="NCBI Taxonomy" id="22666"/>
    <lineage>
        <taxon>Eukaryota</taxon>
        <taxon>Viridiplantae</taxon>
        <taxon>Streptophyta</taxon>
        <taxon>Embryophyta</taxon>
        <taxon>Tracheophyta</taxon>
        <taxon>Spermatophyta</taxon>
        <taxon>Magnoliopsida</taxon>
        <taxon>eudicotyledons</taxon>
        <taxon>Gunneridae</taxon>
        <taxon>Pentapetalae</taxon>
        <taxon>rosids</taxon>
        <taxon>malvids</taxon>
        <taxon>Myrtales</taxon>
        <taxon>Lythraceae</taxon>
        <taxon>Trapa</taxon>
    </lineage>
</organism>
<dbReference type="AlphaFoldDB" id="A0AAN7MQ98"/>
<gene>
    <name evidence="2" type="ORF">SAY86_024950</name>
</gene>
<feature type="region of interest" description="Disordered" evidence="1">
    <location>
        <begin position="540"/>
        <end position="560"/>
    </location>
</feature>
<dbReference type="PANTHER" id="PTHR35729:SF1">
    <property type="entry name" value="T1B9.12 PROTEIN"/>
    <property type="match status" value="1"/>
</dbReference>
<keyword evidence="3" id="KW-1185">Reference proteome</keyword>
<feature type="region of interest" description="Disordered" evidence="1">
    <location>
        <begin position="191"/>
        <end position="214"/>
    </location>
</feature>
<evidence type="ECO:0000313" key="3">
    <source>
        <dbReference type="Proteomes" id="UP001346149"/>
    </source>
</evidence>
<feature type="region of interest" description="Disordered" evidence="1">
    <location>
        <begin position="432"/>
        <end position="471"/>
    </location>
</feature>